<comment type="caution">
    <text evidence="3">The sequence shown here is derived from an EMBL/GenBank/DDBJ whole genome shotgun (WGS) entry which is preliminary data.</text>
</comment>
<keyword evidence="2" id="KW-0472">Membrane</keyword>
<protein>
    <submittedName>
        <fullName evidence="3">Uncharacterized protein</fullName>
    </submittedName>
</protein>
<keyword evidence="4" id="KW-1185">Reference proteome</keyword>
<proteinExistence type="predicted"/>
<gene>
    <name evidence="3" type="ORF">FOL47_008693</name>
</gene>
<reference evidence="3 4" key="1">
    <citation type="submission" date="2020-04" db="EMBL/GenBank/DDBJ databases">
        <title>Perkinsus chesapeaki whole genome sequence.</title>
        <authorList>
            <person name="Bogema D.R."/>
        </authorList>
    </citation>
    <scope>NUCLEOTIDE SEQUENCE [LARGE SCALE GENOMIC DNA]</scope>
    <source>
        <strain evidence="3">ATCC PRA-425</strain>
    </source>
</reference>
<dbReference type="Proteomes" id="UP000591131">
    <property type="component" value="Unassembled WGS sequence"/>
</dbReference>
<dbReference type="AlphaFoldDB" id="A0A7J6MT94"/>
<sequence length="115" mass="12598">MSQGSSIDVNSSLPSSSPSQSTSSLEITSVILTNGDDNSIPKRNTDMILLLPWTIALGCTLILLLTVPSVRHRIVQKMIYSYICLWYVCRRLKKLLGFGRDHTPDGGLVGAPRPL</sequence>
<accession>A0A7J6MT94</accession>
<name>A0A7J6MT94_PERCH</name>
<keyword evidence="2" id="KW-1133">Transmembrane helix</keyword>
<organism evidence="3 4">
    <name type="scientific">Perkinsus chesapeaki</name>
    <name type="common">Clam parasite</name>
    <name type="synonym">Perkinsus andrewsi</name>
    <dbReference type="NCBI Taxonomy" id="330153"/>
    <lineage>
        <taxon>Eukaryota</taxon>
        <taxon>Sar</taxon>
        <taxon>Alveolata</taxon>
        <taxon>Perkinsozoa</taxon>
        <taxon>Perkinsea</taxon>
        <taxon>Perkinsida</taxon>
        <taxon>Perkinsidae</taxon>
        <taxon>Perkinsus</taxon>
    </lineage>
</organism>
<evidence type="ECO:0000313" key="4">
    <source>
        <dbReference type="Proteomes" id="UP000591131"/>
    </source>
</evidence>
<feature type="region of interest" description="Disordered" evidence="1">
    <location>
        <begin position="1"/>
        <end position="24"/>
    </location>
</feature>
<feature type="transmembrane region" description="Helical" evidence="2">
    <location>
        <begin position="47"/>
        <end position="67"/>
    </location>
</feature>
<evidence type="ECO:0000256" key="1">
    <source>
        <dbReference type="SAM" id="MobiDB-lite"/>
    </source>
</evidence>
<dbReference type="EMBL" id="JAAPAO010000057">
    <property type="protein sequence ID" value="KAF4674815.1"/>
    <property type="molecule type" value="Genomic_DNA"/>
</dbReference>
<evidence type="ECO:0000313" key="3">
    <source>
        <dbReference type="EMBL" id="KAF4674815.1"/>
    </source>
</evidence>
<keyword evidence="2" id="KW-0812">Transmembrane</keyword>
<evidence type="ECO:0000256" key="2">
    <source>
        <dbReference type="SAM" id="Phobius"/>
    </source>
</evidence>